<proteinExistence type="predicted"/>
<accession>A0A128F9F6</accession>
<sequence length="49" mass="5561">MELENERGETMHLADDLTLKEMVDMGLLVVLSDANDEAENCWIPTEPLE</sequence>
<protein>
    <submittedName>
        <fullName evidence="1">Uncharacterized protein</fullName>
    </submittedName>
</protein>
<organism evidence="1 2">
    <name type="scientific">Grimontia celer</name>
    <dbReference type="NCBI Taxonomy" id="1796497"/>
    <lineage>
        <taxon>Bacteria</taxon>
        <taxon>Pseudomonadati</taxon>
        <taxon>Pseudomonadota</taxon>
        <taxon>Gammaproteobacteria</taxon>
        <taxon>Vibrionales</taxon>
        <taxon>Vibrionaceae</taxon>
        <taxon>Grimontia</taxon>
    </lineage>
</organism>
<dbReference type="RefSeq" id="WP_197475382.1">
    <property type="nucleotide sequence ID" value="NZ_FIZX01000002.1"/>
</dbReference>
<dbReference type="EMBL" id="FIZX01000002">
    <property type="protein sequence ID" value="CZF83145.1"/>
    <property type="molecule type" value="Genomic_DNA"/>
</dbReference>
<evidence type="ECO:0000313" key="1">
    <source>
        <dbReference type="EMBL" id="CZF83145.1"/>
    </source>
</evidence>
<evidence type="ECO:0000313" key="2">
    <source>
        <dbReference type="Proteomes" id="UP000071641"/>
    </source>
</evidence>
<keyword evidence="2" id="KW-1185">Reference proteome</keyword>
<name>A0A128F9F6_9GAMM</name>
<gene>
    <name evidence="1" type="ORF">GCE9029_03661</name>
</gene>
<dbReference type="Proteomes" id="UP000071641">
    <property type="component" value="Unassembled WGS sequence"/>
</dbReference>
<reference evidence="2" key="1">
    <citation type="submission" date="2016-02" db="EMBL/GenBank/DDBJ databases">
        <authorList>
            <person name="Rodrigo-Torres Lidia"/>
            <person name="Arahal R.David."/>
        </authorList>
    </citation>
    <scope>NUCLEOTIDE SEQUENCE [LARGE SCALE GENOMIC DNA]</scope>
    <source>
        <strain evidence="2">CECT 9029</strain>
    </source>
</reference>
<dbReference type="AlphaFoldDB" id="A0A128F9F6"/>
<dbReference type="STRING" id="1796497.GCE9029_03661"/>